<keyword evidence="1" id="KW-0812">Transmembrane</keyword>
<feature type="transmembrane region" description="Helical" evidence="1">
    <location>
        <begin position="159"/>
        <end position="177"/>
    </location>
</feature>
<reference evidence="2" key="2">
    <citation type="journal article" date="2007" name="Science">
        <title>Draft genome sequence of the sexually transmitted pathogen Trichomonas vaginalis.</title>
        <authorList>
            <person name="Carlton J.M."/>
            <person name="Hirt R.P."/>
            <person name="Silva J.C."/>
            <person name="Delcher A.L."/>
            <person name="Schatz M."/>
            <person name="Zhao Q."/>
            <person name="Wortman J.R."/>
            <person name="Bidwell S.L."/>
            <person name="Alsmark U.C.M."/>
            <person name="Besteiro S."/>
            <person name="Sicheritz-Ponten T."/>
            <person name="Noel C.J."/>
            <person name="Dacks J.B."/>
            <person name="Foster P.G."/>
            <person name="Simillion C."/>
            <person name="Van de Peer Y."/>
            <person name="Miranda-Saavedra D."/>
            <person name="Barton G.J."/>
            <person name="Westrop G.D."/>
            <person name="Mueller S."/>
            <person name="Dessi D."/>
            <person name="Fiori P.L."/>
            <person name="Ren Q."/>
            <person name="Paulsen I."/>
            <person name="Zhang H."/>
            <person name="Bastida-Corcuera F.D."/>
            <person name="Simoes-Barbosa A."/>
            <person name="Brown M.T."/>
            <person name="Hayes R.D."/>
            <person name="Mukherjee M."/>
            <person name="Okumura C.Y."/>
            <person name="Schneider R."/>
            <person name="Smith A.J."/>
            <person name="Vanacova S."/>
            <person name="Villalvazo M."/>
            <person name="Haas B.J."/>
            <person name="Pertea M."/>
            <person name="Feldblyum T.V."/>
            <person name="Utterback T.R."/>
            <person name="Shu C.L."/>
            <person name="Osoegawa K."/>
            <person name="de Jong P.J."/>
            <person name="Hrdy I."/>
            <person name="Horvathova L."/>
            <person name="Zubacova Z."/>
            <person name="Dolezal P."/>
            <person name="Malik S.B."/>
            <person name="Logsdon J.M. Jr."/>
            <person name="Henze K."/>
            <person name="Gupta A."/>
            <person name="Wang C.C."/>
            <person name="Dunne R.L."/>
            <person name="Upcroft J.A."/>
            <person name="Upcroft P."/>
            <person name="White O."/>
            <person name="Salzberg S.L."/>
            <person name="Tang P."/>
            <person name="Chiu C.-H."/>
            <person name="Lee Y.-S."/>
            <person name="Embley T.M."/>
            <person name="Coombs G.H."/>
            <person name="Mottram J.C."/>
            <person name="Tachezy J."/>
            <person name="Fraser-Liggett C.M."/>
            <person name="Johnson P.J."/>
        </authorList>
    </citation>
    <scope>NUCLEOTIDE SEQUENCE [LARGE SCALE GENOMIC DNA]</scope>
    <source>
        <strain evidence="2">G3</strain>
    </source>
</reference>
<name>A2E848_TRIV3</name>
<dbReference type="VEuPathDB" id="TrichDB:TVAGG3_0852620"/>
<evidence type="ECO:0000313" key="3">
    <source>
        <dbReference type="Proteomes" id="UP000001542"/>
    </source>
</evidence>
<keyword evidence="3" id="KW-1185">Reference proteome</keyword>
<dbReference type="VEuPathDB" id="TrichDB:TVAG_498600"/>
<dbReference type="EMBL" id="DS113324">
    <property type="protein sequence ID" value="EAY11166.1"/>
    <property type="molecule type" value="Genomic_DNA"/>
</dbReference>
<organism evidence="2 3">
    <name type="scientific">Trichomonas vaginalis (strain ATCC PRA-98 / G3)</name>
    <dbReference type="NCBI Taxonomy" id="412133"/>
    <lineage>
        <taxon>Eukaryota</taxon>
        <taxon>Metamonada</taxon>
        <taxon>Parabasalia</taxon>
        <taxon>Trichomonadida</taxon>
        <taxon>Trichomonadidae</taxon>
        <taxon>Trichomonas</taxon>
    </lineage>
</organism>
<reference evidence="2" key="1">
    <citation type="submission" date="2006-10" db="EMBL/GenBank/DDBJ databases">
        <authorList>
            <person name="Amadeo P."/>
            <person name="Zhao Q."/>
            <person name="Wortman J."/>
            <person name="Fraser-Liggett C."/>
            <person name="Carlton J."/>
        </authorList>
    </citation>
    <scope>NUCLEOTIDE SEQUENCE</scope>
    <source>
        <strain evidence="2">G3</strain>
    </source>
</reference>
<gene>
    <name evidence="2" type="ORF">TVAG_498600</name>
</gene>
<dbReference type="AlphaFoldDB" id="A2E848"/>
<dbReference type="InParanoid" id="A2E848"/>
<dbReference type="Proteomes" id="UP000001542">
    <property type="component" value="Unassembled WGS sequence"/>
</dbReference>
<dbReference type="RefSeq" id="XP_001323389.1">
    <property type="nucleotide sequence ID" value="XM_001323354.1"/>
</dbReference>
<dbReference type="SMR" id="A2E848"/>
<keyword evidence="1" id="KW-0472">Membrane</keyword>
<protein>
    <submittedName>
        <fullName evidence="2">Uncharacterized protein</fullName>
    </submittedName>
</protein>
<evidence type="ECO:0000313" key="2">
    <source>
        <dbReference type="EMBL" id="EAY11166.1"/>
    </source>
</evidence>
<keyword evidence="1" id="KW-1133">Transmembrane helix</keyword>
<dbReference type="KEGG" id="tva:4769118"/>
<proteinExistence type="predicted"/>
<accession>A2E848</accession>
<feature type="transmembrane region" description="Helical" evidence="1">
    <location>
        <begin position="189"/>
        <end position="207"/>
    </location>
</feature>
<sequence>MFHEQHKLRTDESEEVNADTMTANLNCQGIFEKMMNLMFKRTNLNQDNTNPYANNIMNNNWENSFYKNSKNSESEKIEEYVPSPDEVERPKFIYTLKSGDYMVLKNPLPPDLSPDDAISYMNGRFQFDGHQQIEIEEDTSSFEERCFDESHVESRDIKYYVIVTFIPVTGILIYCWLKSERPKFAKHLLNYMFGCFIILGSLLLIILI</sequence>
<evidence type="ECO:0000256" key="1">
    <source>
        <dbReference type="SAM" id="Phobius"/>
    </source>
</evidence>